<feature type="region of interest" description="Disordered" evidence="12">
    <location>
        <begin position="63"/>
        <end position="96"/>
    </location>
</feature>
<comment type="PTM">
    <text evidence="11">Upon Fe-S cluster removal intramolecular disulfide bonds are formed.</text>
</comment>
<sequence>MSMMMLDWSRRAACQTMDPELFFPITLEGPGREQVERAKEVCRGCPVRQPCLDYAIDTRQMNGVWGGTDPSQRRSLTPMVPLRPETVPVPPLPGDR</sequence>
<keyword evidence="5 11" id="KW-0408">Iron</keyword>
<evidence type="ECO:0000256" key="11">
    <source>
        <dbReference type="HAMAP-Rule" id="MF_01479"/>
    </source>
</evidence>
<keyword evidence="6 11" id="KW-0411">Iron-sulfur</keyword>
<evidence type="ECO:0000256" key="4">
    <source>
        <dbReference type="ARBA" id="ARBA00022723"/>
    </source>
</evidence>
<dbReference type="GO" id="GO:0045892">
    <property type="term" value="P:negative regulation of DNA-templated transcription"/>
    <property type="evidence" value="ECO:0007669"/>
    <property type="project" value="TreeGrafter"/>
</dbReference>
<keyword evidence="8 11" id="KW-0238">DNA-binding</keyword>
<keyword evidence="11" id="KW-0963">Cytoplasm</keyword>
<evidence type="ECO:0000313" key="14">
    <source>
        <dbReference type="EMBL" id="MBB6348371.1"/>
    </source>
</evidence>
<dbReference type="GO" id="GO:0051539">
    <property type="term" value="F:4 iron, 4 sulfur cluster binding"/>
    <property type="evidence" value="ECO:0007669"/>
    <property type="project" value="UniProtKB-UniRule"/>
</dbReference>
<dbReference type="InterPro" id="IPR034768">
    <property type="entry name" value="4FE4S_WBL"/>
</dbReference>
<comment type="similarity">
    <text evidence="2 11">Belongs to the WhiB family.</text>
</comment>
<reference evidence="14 15" key="1">
    <citation type="submission" date="2020-08" db="EMBL/GenBank/DDBJ databases">
        <title>Sequencing the genomes of 1000 actinobacteria strains.</title>
        <authorList>
            <person name="Klenk H.-P."/>
        </authorList>
    </citation>
    <scope>NUCLEOTIDE SEQUENCE [LARGE SCALE GENOMIC DNA]</scope>
    <source>
        <strain evidence="14 15">DSM 45913</strain>
    </source>
</reference>
<dbReference type="GO" id="GO:0045454">
    <property type="term" value="P:cell redox homeostasis"/>
    <property type="evidence" value="ECO:0007669"/>
    <property type="project" value="TreeGrafter"/>
</dbReference>
<protein>
    <recommendedName>
        <fullName evidence="11">Transcriptional regulator WhiB</fullName>
    </recommendedName>
</protein>
<evidence type="ECO:0000256" key="2">
    <source>
        <dbReference type="ARBA" id="ARBA00006597"/>
    </source>
</evidence>
<feature type="binding site" evidence="11">
    <location>
        <position position="42"/>
    </location>
    <ligand>
        <name>[4Fe-4S] cluster</name>
        <dbReference type="ChEBI" id="CHEBI:49883"/>
    </ligand>
</feature>
<comment type="PTM">
    <text evidence="11">The Fe-S cluster can be nitrosylated by nitric oxide (NO).</text>
</comment>
<comment type="function">
    <text evidence="11">Acts as a transcriptional regulator. Probably redox-responsive. The apo- but not holo-form probably binds DNA.</text>
</comment>
<keyword evidence="10 11" id="KW-0804">Transcription</keyword>
<feature type="binding site" evidence="11">
    <location>
        <position position="14"/>
    </location>
    <ligand>
        <name>[4Fe-4S] cluster</name>
        <dbReference type="ChEBI" id="CHEBI:49883"/>
    </ligand>
</feature>
<feature type="binding site" evidence="11">
    <location>
        <position position="51"/>
    </location>
    <ligand>
        <name>[4Fe-4S] cluster</name>
        <dbReference type="ChEBI" id="CHEBI:49883"/>
    </ligand>
</feature>
<feature type="domain" description="4Fe-4S Wbl-type" evidence="13">
    <location>
        <begin position="13"/>
        <end position="75"/>
    </location>
</feature>
<dbReference type="GO" id="GO:0035731">
    <property type="term" value="F:dinitrosyl-iron complex binding"/>
    <property type="evidence" value="ECO:0007669"/>
    <property type="project" value="UniProtKB-UniRule"/>
</dbReference>
<evidence type="ECO:0000256" key="8">
    <source>
        <dbReference type="ARBA" id="ARBA00023125"/>
    </source>
</evidence>
<keyword evidence="15" id="KW-1185">Reference proteome</keyword>
<keyword evidence="4 11" id="KW-0479">Metal-binding</keyword>
<dbReference type="PROSITE" id="PS51674">
    <property type="entry name" value="4FE4S_WBL"/>
    <property type="match status" value="1"/>
</dbReference>
<dbReference type="GO" id="GO:0005737">
    <property type="term" value="C:cytoplasm"/>
    <property type="evidence" value="ECO:0007669"/>
    <property type="project" value="UniProtKB-SubCell"/>
</dbReference>
<accession>A0A7X0C768</accession>
<comment type="caution">
    <text evidence="14">The sequence shown here is derived from an EMBL/GenBank/DDBJ whole genome shotgun (WGS) entry which is preliminary data.</text>
</comment>
<dbReference type="Proteomes" id="UP000583800">
    <property type="component" value="Unassembled WGS sequence"/>
</dbReference>
<evidence type="ECO:0000256" key="5">
    <source>
        <dbReference type="ARBA" id="ARBA00023004"/>
    </source>
</evidence>
<dbReference type="GO" id="GO:0046872">
    <property type="term" value="F:metal ion binding"/>
    <property type="evidence" value="ECO:0007669"/>
    <property type="project" value="UniProtKB-KW"/>
</dbReference>
<dbReference type="AlphaFoldDB" id="A0A7X0C768"/>
<keyword evidence="9 11" id="KW-1015">Disulfide bond</keyword>
<dbReference type="GO" id="GO:0003677">
    <property type="term" value="F:DNA binding"/>
    <property type="evidence" value="ECO:0007669"/>
    <property type="project" value="UniProtKB-UniRule"/>
</dbReference>
<organism evidence="14 15">
    <name type="scientific">Nonomuraea muscovyensis</name>
    <dbReference type="NCBI Taxonomy" id="1124761"/>
    <lineage>
        <taxon>Bacteria</taxon>
        <taxon>Bacillati</taxon>
        <taxon>Actinomycetota</taxon>
        <taxon>Actinomycetes</taxon>
        <taxon>Streptosporangiales</taxon>
        <taxon>Streptosporangiaceae</taxon>
        <taxon>Nonomuraea</taxon>
    </lineage>
</organism>
<evidence type="ECO:0000256" key="6">
    <source>
        <dbReference type="ARBA" id="ARBA00023014"/>
    </source>
</evidence>
<dbReference type="GO" id="GO:0047134">
    <property type="term" value="F:protein-disulfide reductase [NAD(P)H] activity"/>
    <property type="evidence" value="ECO:0007669"/>
    <property type="project" value="TreeGrafter"/>
</dbReference>
<dbReference type="HAMAP" id="MF_01479">
    <property type="entry name" value="WhiB"/>
    <property type="match status" value="1"/>
</dbReference>
<evidence type="ECO:0000256" key="9">
    <source>
        <dbReference type="ARBA" id="ARBA00023157"/>
    </source>
</evidence>
<dbReference type="EMBL" id="JACHJB010000002">
    <property type="protein sequence ID" value="MBB6348371.1"/>
    <property type="molecule type" value="Genomic_DNA"/>
</dbReference>
<evidence type="ECO:0000256" key="1">
    <source>
        <dbReference type="ARBA" id="ARBA00004496"/>
    </source>
</evidence>
<gene>
    <name evidence="11" type="primary">whiB</name>
    <name evidence="14" type="ORF">FHU36_004916</name>
</gene>
<feature type="compositionally biased region" description="Pro residues" evidence="12">
    <location>
        <begin position="87"/>
        <end position="96"/>
    </location>
</feature>
<dbReference type="PANTHER" id="PTHR38839">
    <property type="entry name" value="TRANSCRIPTIONAL REGULATOR WHID-RELATED"/>
    <property type="match status" value="1"/>
</dbReference>
<evidence type="ECO:0000256" key="12">
    <source>
        <dbReference type="SAM" id="MobiDB-lite"/>
    </source>
</evidence>
<keyword evidence="7 11" id="KW-0805">Transcription regulation</keyword>
<dbReference type="InterPro" id="IPR003482">
    <property type="entry name" value="Whib"/>
</dbReference>
<evidence type="ECO:0000313" key="15">
    <source>
        <dbReference type="Proteomes" id="UP000583800"/>
    </source>
</evidence>
<evidence type="ECO:0000256" key="3">
    <source>
        <dbReference type="ARBA" id="ARBA00022485"/>
    </source>
</evidence>
<proteinExistence type="inferred from homology"/>
<evidence type="ECO:0000256" key="7">
    <source>
        <dbReference type="ARBA" id="ARBA00023015"/>
    </source>
</evidence>
<evidence type="ECO:0000256" key="10">
    <source>
        <dbReference type="ARBA" id="ARBA00023163"/>
    </source>
</evidence>
<evidence type="ECO:0000259" key="13">
    <source>
        <dbReference type="PROSITE" id="PS51674"/>
    </source>
</evidence>
<keyword evidence="3 11" id="KW-0004">4Fe-4S</keyword>
<feature type="binding site" evidence="11">
    <location>
        <position position="45"/>
    </location>
    <ligand>
        <name>[4Fe-4S] cluster</name>
        <dbReference type="ChEBI" id="CHEBI:49883"/>
    </ligand>
</feature>
<comment type="subcellular location">
    <subcellularLocation>
        <location evidence="1 11">Cytoplasm</location>
    </subcellularLocation>
</comment>
<name>A0A7X0C768_9ACTN</name>
<comment type="cofactor">
    <cofactor evidence="11">
        <name>[4Fe-4S] cluster</name>
        <dbReference type="ChEBI" id="CHEBI:49883"/>
    </cofactor>
    <text evidence="11">Binds 1 [4Fe-4S] cluster per subunit. Following nitrosylation of the [4Fe-4S] cluster binds 1 [4Fe-8(NO)] cluster per subunit.</text>
</comment>
<dbReference type="Pfam" id="PF02467">
    <property type="entry name" value="Whib"/>
    <property type="match status" value="1"/>
</dbReference>